<dbReference type="GO" id="GO:0034587">
    <property type="term" value="P:piRNA processing"/>
    <property type="evidence" value="ECO:0007669"/>
    <property type="project" value="TreeGrafter"/>
</dbReference>
<feature type="compositionally biased region" description="Low complexity" evidence="13">
    <location>
        <begin position="16"/>
        <end position="27"/>
    </location>
</feature>
<dbReference type="GO" id="GO:0043186">
    <property type="term" value="C:P granule"/>
    <property type="evidence" value="ECO:0007669"/>
    <property type="project" value="TreeGrafter"/>
</dbReference>
<evidence type="ECO:0000256" key="2">
    <source>
        <dbReference type="ARBA" id="ARBA00004496"/>
    </source>
</evidence>
<dbReference type="GO" id="GO:0007283">
    <property type="term" value="P:spermatogenesis"/>
    <property type="evidence" value="ECO:0007669"/>
    <property type="project" value="TreeGrafter"/>
</dbReference>
<dbReference type="SUPFAM" id="SSF47095">
    <property type="entry name" value="HMG-box"/>
    <property type="match status" value="1"/>
</dbReference>
<evidence type="ECO:0000256" key="3">
    <source>
        <dbReference type="ARBA" id="ARBA00007057"/>
    </source>
</evidence>
<dbReference type="GO" id="GO:0043565">
    <property type="term" value="F:sequence-specific DNA binding"/>
    <property type="evidence" value="ECO:0007669"/>
    <property type="project" value="TreeGrafter"/>
</dbReference>
<keyword evidence="9" id="KW-0943">RNA-mediated gene silencing</keyword>
<evidence type="ECO:0000259" key="15">
    <source>
        <dbReference type="Pfam" id="PF13017"/>
    </source>
</evidence>
<dbReference type="Pfam" id="PF13017">
    <property type="entry name" value="Maelstrom"/>
    <property type="match status" value="1"/>
</dbReference>
<accession>A0A8C5LP60</accession>
<organism evidence="16 17">
    <name type="scientific">Leptobrachium leishanense</name>
    <name type="common">Leishan spiny toad</name>
    <dbReference type="NCBI Taxonomy" id="445787"/>
    <lineage>
        <taxon>Eukaryota</taxon>
        <taxon>Metazoa</taxon>
        <taxon>Chordata</taxon>
        <taxon>Craniata</taxon>
        <taxon>Vertebrata</taxon>
        <taxon>Euteleostomi</taxon>
        <taxon>Amphibia</taxon>
        <taxon>Batrachia</taxon>
        <taxon>Anura</taxon>
        <taxon>Pelobatoidea</taxon>
        <taxon>Megophryidae</taxon>
        <taxon>Leptobrachium</taxon>
    </lineage>
</organism>
<keyword evidence="17" id="KW-1185">Reference proteome</keyword>
<dbReference type="OrthoDB" id="24555at2759"/>
<reference evidence="16" key="1">
    <citation type="submission" date="2025-08" db="UniProtKB">
        <authorList>
            <consortium name="Ensembl"/>
        </authorList>
    </citation>
    <scope>IDENTIFICATION</scope>
</reference>
<dbReference type="PANTHER" id="PTHR21358">
    <property type="entry name" value="PROTEIN MAELSTROM HOMOLOG"/>
    <property type="match status" value="1"/>
</dbReference>
<dbReference type="Ensembl" id="ENSLLET00000001142.1">
    <property type="protein sequence ID" value="ENSLLEP00000001085.1"/>
    <property type="gene ID" value="ENSLLEG00000000719.1"/>
</dbReference>
<name>A0A8C5LP60_9ANUR</name>
<comment type="similarity">
    <text evidence="3">Belongs to the maelstrom family.</text>
</comment>
<dbReference type="CDD" id="cd21992">
    <property type="entry name" value="HMG-box_MAEL"/>
    <property type="match status" value="1"/>
</dbReference>
<keyword evidence="8" id="KW-0238">DNA-binding</keyword>
<evidence type="ECO:0000256" key="9">
    <source>
        <dbReference type="ARBA" id="ARBA00023158"/>
    </source>
</evidence>
<protein>
    <recommendedName>
        <fullName evidence="4">Protein maelstrom homolog</fullName>
    </recommendedName>
</protein>
<evidence type="ECO:0000259" key="14">
    <source>
        <dbReference type="Pfam" id="PF09011"/>
    </source>
</evidence>
<evidence type="ECO:0000256" key="8">
    <source>
        <dbReference type="ARBA" id="ARBA00023125"/>
    </source>
</evidence>
<evidence type="ECO:0000256" key="6">
    <source>
        <dbReference type="ARBA" id="ARBA00022490"/>
    </source>
</evidence>
<keyword evidence="5" id="KW-0217">Developmental protein</keyword>
<keyword evidence="7" id="KW-0221">Differentiation</keyword>
<evidence type="ECO:0000256" key="5">
    <source>
        <dbReference type="ARBA" id="ARBA00022473"/>
    </source>
</evidence>
<reference evidence="16" key="2">
    <citation type="submission" date="2025-09" db="UniProtKB">
        <authorList>
            <consortium name="Ensembl"/>
        </authorList>
    </citation>
    <scope>IDENTIFICATION</scope>
</reference>
<dbReference type="GO" id="GO:0060964">
    <property type="term" value="P:regulation of miRNA-mediated gene silencing"/>
    <property type="evidence" value="ECO:0007669"/>
    <property type="project" value="InterPro"/>
</dbReference>
<dbReference type="PANTHER" id="PTHR21358:SF4">
    <property type="entry name" value="PROTEIN MAELSTROM HOMOLOG"/>
    <property type="match status" value="1"/>
</dbReference>
<dbReference type="GO" id="GO:0005634">
    <property type="term" value="C:nucleus"/>
    <property type="evidence" value="ECO:0007669"/>
    <property type="project" value="UniProtKB-SubCell"/>
</dbReference>
<dbReference type="InterPro" id="IPR024970">
    <property type="entry name" value="Maelstrom"/>
</dbReference>
<dbReference type="Gene3D" id="1.10.30.10">
    <property type="entry name" value="High mobility group box domain"/>
    <property type="match status" value="1"/>
</dbReference>
<keyword evidence="11" id="KW-0469">Meiosis</keyword>
<evidence type="ECO:0000313" key="16">
    <source>
        <dbReference type="Ensembl" id="ENSLLEP00000001085.1"/>
    </source>
</evidence>
<evidence type="ECO:0000256" key="11">
    <source>
        <dbReference type="ARBA" id="ARBA00023254"/>
    </source>
</evidence>
<dbReference type="Pfam" id="PF09011">
    <property type="entry name" value="HMG_box_2"/>
    <property type="match status" value="1"/>
</dbReference>
<feature type="region of interest" description="Disordered" evidence="13">
    <location>
        <begin position="16"/>
        <end position="49"/>
    </location>
</feature>
<evidence type="ECO:0000256" key="4">
    <source>
        <dbReference type="ARBA" id="ARBA00021076"/>
    </source>
</evidence>
<dbReference type="InterPro" id="IPR009071">
    <property type="entry name" value="HMG_box_dom"/>
</dbReference>
<evidence type="ECO:0000256" key="1">
    <source>
        <dbReference type="ARBA" id="ARBA00004123"/>
    </source>
</evidence>
<dbReference type="GeneTree" id="ENSGT00390000003645"/>
<dbReference type="InterPro" id="IPR039259">
    <property type="entry name" value="Protein_maelstrom"/>
</dbReference>
<evidence type="ECO:0000256" key="13">
    <source>
        <dbReference type="SAM" id="MobiDB-lite"/>
    </source>
</evidence>
<comment type="function">
    <text evidence="12">Plays a central role during spermatogenesis by repressing transposable elements and preventing their mobilization, which is essential for the germline integrity. Acts via the piRNA metabolic process, which mediates the repression of transposable elements during meiosis by forming complexes composed of piRNAs and Piwi proteins and governs the methylation and subsequent repression of transposons. Its association with piP-bodies suggests a participation in the secondary piRNAs metabolic process. Required for the localization of germ-cell factors to the meiotic nuage.</text>
</comment>
<keyword evidence="6" id="KW-0963">Cytoplasm</keyword>
<comment type="subcellular location">
    <subcellularLocation>
        <location evidence="2">Cytoplasm</location>
    </subcellularLocation>
    <subcellularLocation>
        <location evidence="1">Nucleus</location>
    </subcellularLocation>
</comment>
<keyword evidence="10" id="KW-0539">Nucleus</keyword>
<proteinExistence type="inferred from homology"/>
<gene>
    <name evidence="16" type="primary">MAEL</name>
</gene>
<dbReference type="AlphaFoldDB" id="A0A8C5LP60"/>
<evidence type="ECO:0000256" key="7">
    <source>
        <dbReference type="ARBA" id="ARBA00022782"/>
    </source>
</evidence>
<feature type="domain" description="Maelstrom" evidence="15">
    <location>
        <begin position="200"/>
        <end position="398"/>
    </location>
</feature>
<dbReference type="GO" id="GO:0030154">
    <property type="term" value="P:cell differentiation"/>
    <property type="evidence" value="ECO:0007669"/>
    <property type="project" value="UniProtKB-KW"/>
</dbReference>
<feature type="domain" description="HMG box" evidence="14">
    <location>
        <begin position="77"/>
        <end position="143"/>
    </location>
</feature>
<evidence type="ECO:0000313" key="17">
    <source>
        <dbReference type="Proteomes" id="UP000694569"/>
    </source>
</evidence>
<dbReference type="InterPro" id="IPR036910">
    <property type="entry name" value="HMG_box_dom_sf"/>
</dbReference>
<dbReference type="Proteomes" id="UP000694569">
    <property type="component" value="Unplaced"/>
</dbReference>
<evidence type="ECO:0000256" key="12">
    <source>
        <dbReference type="ARBA" id="ARBA00025698"/>
    </source>
</evidence>
<dbReference type="GO" id="GO:0007140">
    <property type="term" value="P:male meiotic nuclear division"/>
    <property type="evidence" value="ECO:0007669"/>
    <property type="project" value="TreeGrafter"/>
</dbReference>
<evidence type="ECO:0000256" key="10">
    <source>
        <dbReference type="ARBA" id="ARBA00023242"/>
    </source>
</evidence>
<dbReference type="GO" id="GO:0045892">
    <property type="term" value="P:negative regulation of DNA-templated transcription"/>
    <property type="evidence" value="ECO:0007669"/>
    <property type="project" value="TreeGrafter"/>
</dbReference>
<sequence length="473" mass="53190">MAATASQSCLCEGESAAANPRSARASRGITGVARARVPSSPARSTQRGRHLAAHLPQRQGKALQAFWAAEYQTAGMPNKKAVRNAYFFFVLDMMPELRRRGLQVSGVKEAIPHCSEHWAMLSVEEKERYADRAREYKKNPCEEFNPAVYHRELRDAHVVQHKTVTRRPEVPADVLNMGRCTDRGVFYFLNIYSHGEMPSLCEQQFVPCEIGCVRYSLRDGIMGTFHDFIDPGDLPRGFRYHCQSGSSSTHQIPISGFELANSDYHSLFRSLCDFVRPAFGMTPVIYCKDDEAYRVKWCLQWLANKARIDNDIELFDVESLIAKLYKDKLGEEPSRASITRSLEAVHWDYASNTRCKWHEENDMWICALGSCKKIAYCISKALVSVYEFTITPAHLPSVDINAPNPKVVVLDAKRFKQNNNGDFRPFDHYRASGSLQAGASLDFAGSQSFMYPTGRGRGILRLLDSTSAKGSSG</sequence>